<dbReference type="EMBL" id="KZ303265">
    <property type="protein sequence ID" value="PFH44591.1"/>
    <property type="molecule type" value="Genomic_DNA"/>
</dbReference>
<gene>
    <name evidence="1" type="ORF">AMATHDRAFT_11420</name>
</gene>
<sequence>MRNRYFIWVLGGEPLLNHLSWELSTEYRNHFMHALNGNIEGIHEQILLVREFHEAILYIMESLKDASQTMIDSFFKIRENCFLIWIKSSMIPYKDPSSPDKKGTV</sequence>
<organism evidence="1 2">
    <name type="scientific">Amanita thiersii Skay4041</name>
    <dbReference type="NCBI Taxonomy" id="703135"/>
    <lineage>
        <taxon>Eukaryota</taxon>
        <taxon>Fungi</taxon>
        <taxon>Dikarya</taxon>
        <taxon>Basidiomycota</taxon>
        <taxon>Agaricomycotina</taxon>
        <taxon>Agaricomycetes</taxon>
        <taxon>Agaricomycetidae</taxon>
        <taxon>Agaricales</taxon>
        <taxon>Pluteineae</taxon>
        <taxon>Amanitaceae</taxon>
        <taxon>Amanita</taxon>
    </lineage>
</organism>
<name>A0A2A9N8Y9_9AGAR</name>
<keyword evidence="2" id="KW-1185">Reference proteome</keyword>
<dbReference type="AlphaFoldDB" id="A0A2A9N8Y9"/>
<evidence type="ECO:0000313" key="2">
    <source>
        <dbReference type="Proteomes" id="UP000242287"/>
    </source>
</evidence>
<reference evidence="1 2" key="1">
    <citation type="submission" date="2014-02" db="EMBL/GenBank/DDBJ databases">
        <title>Transposable element dynamics among asymbiotic and ectomycorrhizal Amanita fungi.</title>
        <authorList>
            <consortium name="DOE Joint Genome Institute"/>
            <person name="Hess J."/>
            <person name="Skrede I."/>
            <person name="Wolfe B."/>
            <person name="LaButti K."/>
            <person name="Ohm R.A."/>
            <person name="Grigoriev I.V."/>
            <person name="Pringle A."/>
        </authorList>
    </citation>
    <scope>NUCLEOTIDE SEQUENCE [LARGE SCALE GENOMIC DNA]</scope>
    <source>
        <strain evidence="1 2">SKay4041</strain>
    </source>
</reference>
<accession>A0A2A9N8Y9</accession>
<evidence type="ECO:0000313" key="1">
    <source>
        <dbReference type="EMBL" id="PFH44591.1"/>
    </source>
</evidence>
<protein>
    <submittedName>
        <fullName evidence="1">Uncharacterized protein</fullName>
    </submittedName>
</protein>
<proteinExistence type="predicted"/>
<dbReference type="Proteomes" id="UP000242287">
    <property type="component" value="Unassembled WGS sequence"/>
</dbReference>